<organism evidence="1 2">
    <name type="scientific">Clostridium tertium</name>
    <dbReference type="NCBI Taxonomy" id="1559"/>
    <lineage>
        <taxon>Bacteria</taxon>
        <taxon>Bacillati</taxon>
        <taxon>Bacillota</taxon>
        <taxon>Clostridia</taxon>
        <taxon>Eubacteriales</taxon>
        <taxon>Clostridiaceae</taxon>
        <taxon>Clostridium</taxon>
    </lineage>
</organism>
<proteinExistence type="predicted"/>
<dbReference type="AlphaFoldDB" id="A0A9X4B4T3"/>
<evidence type="ECO:0000313" key="2">
    <source>
        <dbReference type="Proteomes" id="UP001141183"/>
    </source>
</evidence>
<gene>
    <name evidence="1" type="ORF">NE398_20660</name>
</gene>
<reference evidence="1" key="1">
    <citation type="submission" date="2022-05" db="EMBL/GenBank/DDBJ databases">
        <title>Draft genome sequence of Clostridium tertium strain CP3 isolated from Peru.</title>
        <authorList>
            <person name="Hurtado R."/>
            <person name="Lima L."/>
            <person name="Sousa T."/>
            <person name="Jaiswal A.K."/>
            <person name="Tiwari S."/>
            <person name="Maturrano L."/>
            <person name="Brenig B."/>
            <person name="Azevedo V."/>
        </authorList>
    </citation>
    <scope>NUCLEOTIDE SEQUENCE</scope>
    <source>
        <strain evidence="1">CP3</strain>
    </source>
</reference>
<dbReference type="Proteomes" id="UP001141183">
    <property type="component" value="Unassembled WGS sequence"/>
</dbReference>
<evidence type="ECO:0000313" key="1">
    <source>
        <dbReference type="EMBL" id="MDC4242543.1"/>
    </source>
</evidence>
<dbReference type="EMBL" id="JAMRYU010000038">
    <property type="protein sequence ID" value="MDC4242543.1"/>
    <property type="molecule type" value="Genomic_DNA"/>
</dbReference>
<sequence length="54" mass="6257">MGKKDELEQKLIKLKLEKRELVLAGKNTSRIDELIKEVEVALKEVNEFCNSENI</sequence>
<comment type="caution">
    <text evidence="1">The sequence shown here is derived from an EMBL/GenBank/DDBJ whole genome shotgun (WGS) entry which is preliminary data.</text>
</comment>
<protein>
    <submittedName>
        <fullName evidence="1">Uncharacterized protein</fullName>
    </submittedName>
</protein>
<name>A0A9X4B4T3_9CLOT</name>
<dbReference type="RefSeq" id="WP_008681315.1">
    <property type="nucleotide sequence ID" value="NZ_CABKOG010000004.1"/>
</dbReference>
<keyword evidence="2" id="KW-1185">Reference proteome</keyword>
<accession>A0A9X4B4T3</accession>